<proteinExistence type="predicted"/>
<evidence type="ECO:0008006" key="3">
    <source>
        <dbReference type="Google" id="ProtNLM"/>
    </source>
</evidence>
<evidence type="ECO:0000313" key="1">
    <source>
        <dbReference type="EMBL" id="WZN63205.1"/>
    </source>
</evidence>
<accession>A0AAX4PA13</accession>
<dbReference type="EMBL" id="CP151507">
    <property type="protein sequence ID" value="WZN63205.1"/>
    <property type="molecule type" value="Genomic_DNA"/>
</dbReference>
<reference evidence="1 2" key="1">
    <citation type="submission" date="2024-03" db="EMBL/GenBank/DDBJ databases">
        <title>Complete genome sequence of the green alga Chloropicon roscoffensis RCC1871.</title>
        <authorList>
            <person name="Lemieux C."/>
            <person name="Pombert J.-F."/>
            <person name="Otis C."/>
            <person name="Turmel M."/>
        </authorList>
    </citation>
    <scope>NUCLEOTIDE SEQUENCE [LARGE SCALE GENOMIC DNA]</scope>
    <source>
        <strain evidence="1 2">RCC1871</strain>
    </source>
</reference>
<evidence type="ECO:0000313" key="2">
    <source>
        <dbReference type="Proteomes" id="UP001472866"/>
    </source>
</evidence>
<sequence length="380" mass="42135">MDNILAIPQGGSLDLTARFEGLRCRCDHRGGQEASTSSTGPAARTGVEKAAELVLEYKRNLENGLRQFVALNSQLRLLETGSGGGPSSSDGASRRLDLGGAVEDEDDASGDGGAGAGQVEVMRETLTHIEKTFKRDLMKLKGLVPFIKGVEARTPMRSHLRQNIQTTCTVYLNHYTLAWKEVLDMPHDADASDGSLEPASVAEFLLRMYFHLERSEQCVDGSQLYMEKLRGLVVESQRLRSHVCQCLDVALKSRKSENDGLGQVCSPCAKDRIHRRRTRPGTFKDEAILDKLFQQRFFDFVADLKELVTAEYKAIMAVAADRKYRALYDHDALEVVGNTLEEVVPRFLDFLTQKQQTLSGKRRTIIGQVASALHYSPSGK</sequence>
<organism evidence="1 2">
    <name type="scientific">Chloropicon roscoffensis</name>
    <dbReference type="NCBI Taxonomy" id="1461544"/>
    <lineage>
        <taxon>Eukaryota</taxon>
        <taxon>Viridiplantae</taxon>
        <taxon>Chlorophyta</taxon>
        <taxon>Chloropicophyceae</taxon>
        <taxon>Chloropicales</taxon>
        <taxon>Chloropicaceae</taxon>
        <taxon>Chloropicon</taxon>
    </lineage>
</organism>
<name>A0AAX4PA13_9CHLO</name>
<dbReference type="AlphaFoldDB" id="A0AAX4PA13"/>
<gene>
    <name evidence="1" type="ORF">HKI87_07g47500</name>
</gene>
<dbReference type="Proteomes" id="UP001472866">
    <property type="component" value="Chromosome 07"/>
</dbReference>
<protein>
    <recommendedName>
        <fullName evidence="3">Exocyst complex component Sec10</fullName>
    </recommendedName>
</protein>
<keyword evidence="2" id="KW-1185">Reference proteome</keyword>